<dbReference type="NCBIfam" id="TIGR03969">
    <property type="entry name" value="mycofactocin"/>
    <property type="match status" value="1"/>
</dbReference>
<reference evidence="1 2" key="1">
    <citation type="submission" date="2020-08" db="EMBL/GenBank/DDBJ databases">
        <title>Bridging the membrane lipid divide: bacteria of the FCB group superphylum have the potential to synthesize archaeal ether lipids.</title>
        <authorList>
            <person name="Villanueva L."/>
            <person name="Von Meijenfeldt F.A.B."/>
            <person name="Westbye A.B."/>
            <person name="Yadav S."/>
            <person name="Hopmans E.C."/>
            <person name="Dutilh B.E."/>
            <person name="Sinninghe Damste J.S."/>
        </authorList>
    </citation>
    <scope>NUCLEOTIDE SEQUENCE [LARGE SCALE GENOMIC DNA]</scope>
    <source>
        <strain evidence="1">NIOZ-UU27</strain>
    </source>
</reference>
<proteinExistence type="predicted"/>
<dbReference type="NCBIfam" id="NF040489">
    <property type="entry name" value="variant_MftA"/>
    <property type="match status" value="1"/>
</dbReference>
<dbReference type="EMBL" id="JACNJD010000232">
    <property type="protein sequence ID" value="MBC8177736.1"/>
    <property type="molecule type" value="Genomic_DNA"/>
</dbReference>
<accession>A0A8J6N0W2</accession>
<comment type="caution">
    <text evidence="1">The sequence shown here is derived from an EMBL/GenBank/DDBJ whole genome shotgun (WGS) entry which is preliminary data.</text>
</comment>
<evidence type="ECO:0000313" key="1">
    <source>
        <dbReference type="EMBL" id="MBC8177736.1"/>
    </source>
</evidence>
<gene>
    <name evidence="1" type="primary">mftA</name>
    <name evidence="1" type="ORF">H8E19_10060</name>
</gene>
<name>A0A8J6N0W2_9DELT</name>
<evidence type="ECO:0000313" key="2">
    <source>
        <dbReference type="Proteomes" id="UP000650524"/>
    </source>
</evidence>
<dbReference type="InterPro" id="IPR023988">
    <property type="entry name" value="MftA"/>
</dbReference>
<sequence>MIIEEMAIDGICGVY</sequence>
<organism evidence="1 2">
    <name type="scientific">Candidatus Desulfacyla euxinica</name>
    <dbReference type="NCBI Taxonomy" id="2841693"/>
    <lineage>
        <taxon>Bacteria</taxon>
        <taxon>Deltaproteobacteria</taxon>
        <taxon>Candidatus Desulfacyla</taxon>
    </lineage>
</organism>
<dbReference type="Proteomes" id="UP000650524">
    <property type="component" value="Unassembled WGS sequence"/>
</dbReference>
<protein>
    <submittedName>
        <fullName evidence="1">Mycofactocin</fullName>
    </submittedName>
</protein>